<gene>
    <name evidence="3" type="ORF">NYP16_06890</name>
</gene>
<evidence type="ECO:0000313" key="4">
    <source>
        <dbReference type="Proteomes" id="UP001141619"/>
    </source>
</evidence>
<protein>
    <submittedName>
        <fullName evidence="3">Prolyl oligopeptidase family serine peptidase</fullName>
    </submittedName>
</protein>
<dbReference type="AlphaFoldDB" id="A0A9X3TXT9"/>
<keyword evidence="1" id="KW-0378">Hydrolase</keyword>
<evidence type="ECO:0000259" key="2">
    <source>
        <dbReference type="Pfam" id="PF00326"/>
    </source>
</evidence>
<dbReference type="GO" id="GO:0004252">
    <property type="term" value="F:serine-type endopeptidase activity"/>
    <property type="evidence" value="ECO:0007669"/>
    <property type="project" value="TreeGrafter"/>
</dbReference>
<sequence length="831" mass="92048">MLSALFNRAVLAERGLTVDDMFALEDIGRVMFDPAGTRIVFERLGPYGQAPSFGRELLAGKDRSHIFVADLTQSQSVRPLFPQERNTGYWLGPASPDGTQIVLFWIANGAVGTGVYDFGTERLKTLPLTPELLHYGQSPIWISDHVLIYLALPDGQQPFWASSVRKMADELPGLWRHAERGDMATASVLASGDALPDAAPEAEHLLLRVDLQSGTVTRIDRGSFTAPALAPDGRHLAVLKLQPPAVQDRRLRLLEPHPMLASRDPELMIYPLAGSKQAPITCDAAYPLAGTLAWSTDGRKLAFLSRSADGRAIEDQPPDQQDRQVMMVNVPSRSCRRIPHDGLRFRDGFGKYLDQPKILWLGDRIAIEALSKETARPLHEDLPPHEKTAARTDSPDWYLLRGDLPPLNLTERFAASRLRPLAATKGGLIMLAEGKLWRISPDGDRHPVTATAGSALTPWEEPLSGLQLPDFASQHRLSMIATRETGEQRLLVLDPATRQTIPGGVISREDRILAVSLQRGTAILRRESTDGSRLMVLPAAGEARALLHFNRHLADVADSQPIPIRYARKDKPAAELSGWLLLPSGHKVGVRHPLIVIVYPGAVWTGGWPWKRSSISPFNPYLLTAKGYAVLYPSIPLGPPGQAGDPLMGLAETVLPAVERSIELGSVDPERLGLFGQSYGGYGVLGLLSESDRFKAAVAAAAPVNLLSAYGQFDPRFDRTGRPELFMDLPRWAEADQGRMGVPPWDDAERYLRNSPLFYVERIRTPLMLIQGDRDFIPVSQGEEMFSALYRLQKTALFVRYWGEGHVLTSPANIRDFWDRLFDWYDRYLNP</sequence>
<dbReference type="PANTHER" id="PTHR42776">
    <property type="entry name" value="SERINE PEPTIDASE S9 FAMILY MEMBER"/>
    <property type="match status" value="1"/>
</dbReference>
<dbReference type="RefSeq" id="WP_274943377.1">
    <property type="nucleotide sequence ID" value="NZ_JANWOI010000002.1"/>
</dbReference>
<feature type="domain" description="Peptidase S9 prolyl oligopeptidase catalytic" evidence="2">
    <location>
        <begin position="654"/>
        <end position="830"/>
    </location>
</feature>
<dbReference type="Proteomes" id="UP001141619">
    <property type="component" value="Unassembled WGS sequence"/>
</dbReference>
<proteinExistence type="predicted"/>
<dbReference type="PANTHER" id="PTHR42776:SF27">
    <property type="entry name" value="DIPEPTIDYL PEPTIDASE FAMILY MEMBER 6"/>
    <property type="match status" value="1"/>
</dbReference>
<evidence type="ECO:0000256" key="1">
    <source>
        <dbReference type="ARBA" id="ARBA00022801"/>
    </source>
</evidence>
<dbReference type="GO" id="GO:0006508">
    <property type="term" value="P:proteolysis"/>
    <property type="evidence" value="ECO:0007669"/>
    <property type="project" value="InterPro"/>
</dbReference>
<dbReference type="EMBL" id="JANWOI010000002">
    <property type="protein sequence ID" value="MDA5193679.1"/>
    <property type="molecule type" value="Genomic_DNA"/>
</dbReference>
<dbReference type="InterPro" id="IPR029058">
    <property type="entry name" value="AB_hydrolase_fold"/>
</dbReference>
<name>A0A9X3TXT9_9PROT</name>
<organism evidence="3 4">
    <name type="scientific">Govanella unica</name>
    <dbReference type="NCBI Taxonomy" id="2975056"/>
    <lineage>
        <taxon>Bacteria</taxon>
        <taxon>Pseudomonadati</taxon>
        <taxon>Pseudomonadota</taxon>
        <taxon>Alphaproteobacteria</taxon>
        <taxon>Emcibacterales</taxon>
        <taxon>Govanellaceae</taxon>
        <taxon>Govanella</taxon>
    </lineage>
</organism>
<comment type="caution">
    <text evidence="3">The sequence shown here is derived from an EMBL/GenBank/DDBJ whole genome shotgun (WGS) entry which is preliminary data.</text>
</comment>
<dbReference type="InterPro" id="IPR001375">
    <property type="entry name" value="Peptidase_S9_cat"/>
</dbReference>
<keyword evidence="4" id="KW-1185">Reference proteome</keyword>
<dbReference type="SUPFAM" id="SSF69304">
    <property type="entry name" value="Tricorn protease N-terminal domain"/>
    <property type="match status" value="1"/>
</dbReference>
<dbReference type="InterPro" id="IPR011042">
    <property type="entry name" value="6-blade_b-propeller_TolB-like"/>
</dbReference>
<dbReference type="Gene3D" id="3.40.50.1820">
    <property type="entry name" value="alpha/beta hydrolase"/>
    <property type="match status" value="1"/>
</dbReference>
<dbReference type="SUPFAM" id="SSF53474">
    <property type="entry name" value="alpha/beta-Hydrolases"/>
    <property type="match status" value="1"/>
</dbReference>
<dbReference type="Gene3D" id="2.120.10.30">
    <property type="entry name" value="TolB, C-terminal domain"/>
    <property type="match status" value="1"/>
</dbReference>
<accession>A0A9X3TXT9</accession>
<reference evidence="3" key="2">
    <citation type="journal article" date="2023" name="Syst. Appl. Microbiol.">
        <title>Govania unica gen. nov., sp. nov., a rare biosphere bacterium that represents a novel family in the class Alphaproteobacteria.</title>
        <authorList>
            <person name="Vandamme P."/>
            <person name="Peeters C."/>
            <person name="Hettiarachchi A."/>
            <person name="Cnockaert M."/>
            <person name="Carlier A."/>
        </authorList>
    </citation>
    <scope>NUCLEOTIDE SEQUENCE</scope>
    <source>
        <strain evidence="3">LMG 31809</strain>
    </source>
</reference>
<dbReference type="Pfam" id="PF00326">
    <property type="entry name" value="Peptidase_S9"/>
    <property type="match status" value="1"/>
</dbReference>
<evidence type="ECO:0000313" key="3">
    <source>
        <dbReference type="EMBL" id="MDA5193679.1"/>
    </source>
</evidence>
<reference evidence="3" key="1">
    <citation type="submission" date="2022-08" db="EMBL/GenBank/DDBJ databases">
        <authorList>
            <person name="Vandamme P."/>
            <person name="Hettiarachchi A."/>
            <person name="Peeters C."/>
            <person name="Cnockaert M."/>
            <person name="Carlier A."/>
        </authorList>
    </citation>
    <scope>NUCLEOTIDE SEQUENCE</scope>
    <source>
        <strain evidence="3">LMG 31809</strain>
    </source>
</reference>